<sequence length="94" mass="10613">MPQEKPEEAALRELEEETGLKGKMLHFLFTLPYDLGTSEIFLVEIDAQAEIALGYDPEDAGVEHKMLEDVAWFPTEAVSDHPEVQRVLACLQEI</sequence>
<evidence type="ECO:0000313" key="2">
    <source>
        <dbReference type="EMBL" id="GHO56705.1"/>
    </source>
</evidence>
<evidence type="ECO:0000313" key="3">
    <source>
        <dbReference type="Proteomes" id="UP000654345"/>
    </source>
</evidence>
<proteinExistence type="predicted"/>
<evidence type="ECO:0000259" key="1">
    <source>
        <dbReference type="Pfam" id="PF00293"/>
    </source>
</evidence>
<dbReference type="InterPro" id="IPR015797">
    <property type="entry name" value="NUDIX_hydrolase-like_dom_sf"/>
</dbReference>
<protein>
    <recommendedName>
        <fullName evidence="1">Nudix hydrolase domain-containing protein</fullName>
    </recommendedName>
</protein>
<keyword evidence="3" id="KW-1185">Reference proteome</keyword>
<dbReference type="EMBL" id="BNJG01000002">
    <property type="protein sequence ID" value="GHO56705.1"/>
    <property type="molecule type" value="Genomic_DNA"/>
</dbReference>
<dbReference type="SUPFAM" id="SSF55811">
    <property type="entry name" value="Nudix"/>
    <property type="match status" value="1"/>
</dbReference>
<name>A0ABQ3UWC8_9CHLR</name>
<dbReference type="Proteomes" id="UP000654345">
    <property type="component" value="Unassembled WGS sequence"/>
</dbReference>
<feature type="domain" description="Nudix hydrolase" evidence="1">
    <location>
        <begin position="2"/>
        <end position="82"/>
    </location>
</feature>
<comment type="caution">
    <text evidence="2">The sequence shown here is derived from an EMBL/GenBank/DDBJ whole genome shotgun (WGS) entry which is preliminary data.</text>
</comment>
<accession>A0ABQ3UWC8</accession>
<dbReference type="InterPro" id="IPR000086">
    <property type="entry name" value="NUDIX_hydrolase_dom"/>
</dbReference>
<reference evidence="2 3" key="1">
    <citation type="journal article" date="2021" name="Int. J. Syst. Evol. Microbiol.">
        <title>Reticulibacter mediterranei gen. nov., sp. nov., within the new family Reticulibacteraceae fam. nov., and Ktedonospora formicarum gen. nov., sp. nov., Ktedonobacter robiniae sp. nov., Dictyobacter formicarum sp. nov. and Dictyobacter arantiisoli sp. nov., belonging to the class Ktedonobacteria.</title>
        <authorList>
            <person name="Yabe S."/>
            <person name="Zheng Y."/>
            <person name="Wang C.M."/>
            <person name="Sakai Y."/>
            <person name="Abe K."/>
            <person name="Yokota A."/>
            <person name="Donadio S."/>
            <person name="Cavaletti L."/>
            <person name="Monciardini P."/>
        </authorList>
    </citation>
    <scope>NUCLEOTIDE SEQUENCE [LARGE SCALE GENOMIC DNA]</scope>
    <source>
        <strain evidence="2 3">SOSP1-30</strain>
    </source>
</reference>
<gene>
    <name evidence="2" type="ORF">KSB_51800</name>
</gene>
<dbReference type="Gene3D" id="3.90.79.10">
    <property type="entry name" value="Nucleoside Triphosphate Pyrophosphohydrolase"/>
    <property type="match status" value="1"/>
</dbReference>
<dbReference type="Pfam" id="PF00293">
    <property type="entry name" value="NUDIX"/>
    <property type="match status" value="1"/>
</dbReference>
<organism evidence="2 3">
    <name type="scientific">Ktedonobacter robiniae</name>
    <dbReference type="NCBI Taxonomy" id="2778365"/>
    <lineage>
        <taxon>Bacteria</taxon>
        <taxon>Bacillati</taxon>
        <taxon>Chloroflexota</taxon>
        <taxon>Ktedonobacteria</taxon>
        <taxon>Ktedonobacterales</taxon>
        <taxon>Ktedonobacteraceae</taxon>
        <taxon>Ktedonobacter</taxon>
    </lineage>
</organism>